<evidence type="ECO:0000256" key="2">
    <source>
        <dbReference type="ARBA" id="ARBA00011245"/>
    </source>
</evidence>
<dbReference type="FunFam" id="3.90.1860.10:FF:000001">
    <property type="entry name" value="tRNA-splicing ligase RtcB homolog"/>
    <property type="match status" value="1"/>
</dbReference>
<keyword evidence="3 15" id="KW-0436">Ligase</keyword>
<evidence type="ECO:0000256" key="8">
    <source>
        <dbReference type="ARBA" id="ARBA00033766"/>
    </source>
</evidence>
<dbReference type="PANTHER" id="PTHR11118">
    <property type="entry name" value="RNA-SPLICING LIGASE RTCB HOMOLOG"/>
    <property type="match status" value="1"/>
</dbReference>
<feature type="binding site" evidence="14">
    <location>
        <position position="254"/>
    </location>
    <ligand>
        <name>Mn(2+)</name>
        <dbReference type="ChEBI" id="CHEBI:29035"/>
        <label>2</label>
    </ligand>
</feature>
<evidence type="ECO:0000256" key="15">
    <source>
        <dbReference type="RuleBase" id="RU371113"/>
    </source>
</evidence>
<organism evidence="16 17">
    <name type="scientific">Methanosarcina thermophila CHTI-55</name>
    <dbReference type="NCBI Taxonomy" id="1434121"/>
    <lineage>
        <taxon>Archaea</taxon>
        <taxon>Methanobacteriati</taxon>
        <taxon>Methanobacteriota</taxon>
        <taxon>Stenosarchaea group</taxon>
        <taxon>Methanomicrobia</taxon>
        <taxon>Methanosarcinales</taxon>
        <taxon>Methanosarcinaceae</taxon>
        <taxon>Methanosarcina</taxon>
    </lineage>
</organism>
<dbReference type="EC" id="6.5.1.-" evidence="15"/>
<evidence type="ECO:0000256" key="7">
    <source>
        <dbReference type="ARBA" id="ARBA00023211"/>
    </source>
</evidence>
<keyword evidence="7 14" id="KW-0464">Manganese</keyword>
<comment type="function">
    <text evidence="9">Essential for tRNA splicing and maturation. Acts by directly joining spliced tRNA halves to mature-sized tRNAs. Joins RNA with 2',3'-cyclic-phosphate or 3'-phosphate ends to RNA with 5'-hydroxy ends.</text>
</comment>
<dbReference type="Proteomes" id="UP000056925">
    <property type="component" value="Chromosome"/>
</dbReference>
<evidence type="ECO:0000256" key="5">
    <source>
        <dbReference type="ARBA" id="ARBA00022741"/>
    </source>
</evidence>
<dbReference type="GeneID" id="41602591"/>
<feature type="binding site" evidence="14">
    <location>
        <position position="223"/>
    </location>
    <ligand>
        <name>Mn(2+)</name>
        <dbReference type="ChEBI" id="CHEBI:29035"/>
        <label>1</label>
    </ligand>
</feature>
<dbReference type="GO" id="GO:0046872">
    <property type="term" value="F:metal ion binding"/>
    <property type="evidence" value="ECO:0007669"/>
    <property type="project" value="UniProtKB-UniRule"/>
</dbReference>
<dbReference type="GO" id="GO:0006388">
    <property type="term" value="P:tRNA splicing, via endonucleolytic cleavage and ligation"/>
    <property type="evidence" value="ECO:0007669"/>
    <property type="project" value="UniProtKB-ARBA"/>
</dbReference>
<dbReference type="PATRIC" id="fig|1434121.4.peg.1556"/>
<feature type="binding site" evidence="14">
    <location>
        <position position="115"/>
    </location>
    <ligand>
        <name>Mn(2+)</name>
        <dbReference type="ChEBI" id="CHEBI:29035"/>
        <label>1</label>
    </ligand>
</feature>
<feature type="binding site" evidence="14">
    <location>
        <position position="348"/>
    </location>
    <ligand>
        <name>Mn(2+)</name>
        <dbReference type="ChEBI" id="CHEBI:29035"/>
        <label>2</label>
    </ligand>
</feature>
<dbReference type="SUPFAM" id="SSF103365">
    <property type="entry name" value="Hypothetical protein PH1602"/>
    <property type="match status" value="1"/>
</dbReference>
<comment type="catalytic activity">
    <reaction evidence="11">
        <text>a 3'-end 2',3'-cyclophospho-ribonucleotide-RNA + a 5'-end dephospho-ribonucleoside-RNA + GTP + H2O = a ribonucleotidyl-ribonucleotide-RNA + GMP + diphosphate + H(+)</text>
        <dbReference type="Rhea" id="RHEA:68080"/>
        <dbReference type="Rhea" id="RHEA-COMP:10464"/>
        <dbReference type="Rhea" id="RHEA-COMP:13936"/>
        <dbReference type="Rhea" id="RHEA-COMP:17355"/>
        <dbReference type="ChEBI" id="CHEBI:15377"/>
        <dbReference type="ChEBI" id="CHEBI:15378"/>
        <dbReference type="ChEBI" id="CHEBI:33019"/>
        <dbReference type="ChEBI" id="CHEBI:37565"/>
        <dbReference type="ChEBI" id="CHEBI:58115"/>
        <dbReference type="ChEBI" id="CHEBI:83064"/>
        <dbReference type="ChEBI" id="CHEBI:138284"/>
        <dbReference type="ChEBI" id="CHEBI:173118"/>
        <dbReference type="EC" id="6.5.1.8"/>
    </reaction>
</comment>
<evidence type="ECO:0000256" key="12">
    <source>
        <dbReference type="PIRSR" id="PIRSR601233-1"/>
    </source>
</evidence>
<keyword evidence="5 13" id="KW-0547">Nucleotide-binding</keyword>
<reference evidence="16 17" key="1">
    <citation type="submission" date="2014-07" db="EMBL/GenBank/DDBJ databases">
        <title>Methanogenic archaea and the global carbon cycle.</title>
        <authorList>
            <person name="Henriksen J.R."/>
            <person name="Luke J."/>
            <person name="Reinhart S."/>
            <person name="Benedict M.N."/>
            <person name="Youngblut N.D."/>
            <person name="Metcalf M.E."/>
            <person name="Whitaker R.J."/>
            <person name="Metcalf W.W."/>
        </authorList>
    </citation>
    <scope>NUCLEOTIDE SEQUENCE [LARGE SCALE GENOMIC DNA]</scope>
    <source>
        <strain evidence="16 17">CHTI-55</strain>
    </source>
</reference>
<evidence type="ECO:0000256" key="14">
    <source>
        <dbReference type="PIRSR" id="PIRSR601233-3"/>
    </source>
</evidence>
<comment type="similarity">
    <text evidence="1 15">Belongs to the RtcB family.</text>
</comment>
<evidence type="ECO:0000256" key="6">
    <source>
        <dbReference type="ARBA" id="ARBA00023134"/>
    </source>
</evidence>
<dbReference type="AlphaFoldDB" id="A0A0E3L0Q9"/>
<dbReference type="PANTHER" id="PTHR11118:SF1">
    <property type="entry name" value="RNA-SPLICING LIGASE RTCB HOMOLOG"/>
    <property type="match status" value="1"/>
</dbReference>
<proteinExistence type="inferred from homology"/>
<dbReference type="Pfam" id="PF01139">
    <property type="entry name" value="RtcB"/>
    <property type="match status" value="1"/>
</dbReference>
<evidence type="ECO:0000313" key="16">
    <source>
        <dbReference type="EMBL" id="AKB15578.1"/>
    </source>
</evidence>
<accession>A0A0E3L0Q9</accession>
<keyword evidence="4 14" id="KW-0479">Metal-binding</keyword>
<dbReference type="HOGENOM" id="CLU_022279_0_1_2"/>
<evidence type="ECO:0000256" key="1">
    <source>
        <dbReference type="ARBA" id="ARBA00008071"/>
    </source>
</evidence>
<evidence type="ECO:0000256" key="10">
    <source>
        <dbReference type="ARBA" id="ARBA00047746"/>
    </source>
</evidence>
<dbReference type="RefSeq" id="WP_048167774.1">
    <property type="nucleotide sequence ID" value="NZ_CP009502.1"/>
</dbReference>
<evidence type="ECO:0000256" key="13">
    <source>
        <dbReference type="PIRSR" id="PIRSR601233-2"/>
    </source>
</evidence>
<evidence type="ECO:0000256" key="9">
    <source>
        <dbReference type="ARBA" id="ARBA00045316"/>
    </source>
</evidence>
<feature type="binding site" evidence="13">
    <location>
        <position position="499"/>
    </location>
    <ligand>
        <name>GMP</name>
        <dbReference type="ChEBI" id="CHEBI:58115"/>
    </ligand>
</feature>
<dbReference type="GO" id="GO:0170057">
    <property type="term" value="F:RNA ligase (GTP) activity"/>
    <property type="evidence" value="ECO:0007669"/>
    <property type="project" value="UniProtKB-EC"/>
</dbReference>
<feature type="binding site" evidence="13">
    <location>
        <begin position="423"/>
        <end position="426"/>
    </location>
    <ligand>
        <name>GMP</name>
        <dbReference type="ChEBI" id="CHEBI:58115"/>
    </ligand>
</feature>
<dbReference type="InterPro" id="IPR036025">
    <property type="entry name" value="RtcB-like_sf"/>
</dbReference>
<evidence type="ECO:0000256" key="3">
    <source>
        <dbReference type="ARBA" id="ARBA00022598"/>
    </source>
</evidence>
<comment type="subunit">
    <text evidence="2 15">Monomer.</text>
</comment>
<feature type="binding site" evidence="13">
    <location>
        <begin position="397"/>
        <end position="400"/>
    </location>
    <ligand>
        <name>GMP</name>
        <dbReference type="ChEBI" id="CHEBI:58115"/>
    </ligand>
</feature>
<dbReference type="GO" id="GO:0003972">
    <property type="term" value="F:RNA ligase (ATP) activity"/>
    <property type="evidence" value="ECO:0007669"/>
    <property type="project" value="TreeGrafter"/>
</dbReference>
<evidence type="ECO:0000313" key="17">
    <source>
        <dbReference type="Proteomes" id="UP000056925"/>
    </source>
</evidence>
<feature type="binding site" evidence="13">
    <location>
        <begin position="348"/>
        <end position="349"/>
    </location>
    <ligand>
        <name>GMP</name>
        <dbReference type="ChEBI" id="CHEBI:58115"/>
    </ligand>
</feature>
<comment type="cofactor">
    <cofactor evidence="14 15">
        <name>Mn(2+)</name>
        <dbReference type="ChEBI" id="CHEBI:29035"/>
    </cofactor>
    <text evidence="14 15">Binds 2 manganese ions per subunit.</text>
</comment>
<name>A0A0E3L0Q9_METTE</name>
<feature type="binding site" evidence="13">
    <location>
        <position position="404"/>
    </location>
    <ligand>
        <name>GMP</name>
        <dbReference type="ChEBI" id="CHEBI:58115"/>
    </ligand>
</feature>
<comment type="catalytic activity">
    <reaction evidence="10">
        <text>a 3'-end 3'-phospho-ribonucleotide-RNA + a 5'-end dephospho-ribonucleoside-RNA + GTP = a ribonucleotidyl-ribonucleotide-RNA + GMP + diphosphate</text>
        <dbReference type="Rhea" id="RHEA:68076"/>
        <dbReference type="Rhea" id="RHEA-COMP:10463"/>
        <dbReference type="Rhea" id="RHEA-COMP:13936"/>
        <dbReference type="Rhea" id="RHEA-COMP:17355"/>
        <dbReference type="ChEBI" id="CHEBI:33019"/>
        <dbReference type="ChEBI" id="CHEBI:37565"/>
        <dbReference type="ChEBI" id="CHEBI:58115"/>
        <dbReference type="ChEBI" id="CHEBI:83062"/>
        <dbReference type="ChEBI" id="CHEBI:138284"/>
        <dbReference type="ChEBI" id="CHEBI:173118"/>
        <dbReference type="EC" id="6.5.1.8"/>
    </reaction>
</comment>
<protein>
    <recommendedName>
        <fullName evidence="8 15">tRNA-splicing ligase RtcB</fullName>
        <ecNumber evidence="15">6.5.1.-</ecNumber>
    </recommendedName>
</protein>
<keyword evidence="6 13" id="KW-0342">GTP-binding</keyword>
<dbReference type="KEGG" id="mthe:MSTHC_1260"/>
<feature type="binding site" evidence="13">
    <location>
        <begin position="222"/>
        <end position="226"/>
    </location>
    <ligand>
        <name>GMP</name>
        <dbReference type="ChEBI" id="CHEBI:58115"/>
    </ligand>
</feature>
<dbReference type="GO" id="GO:0005525">
    <property type="term" value="F:GTP binding"/>
    <property type="evidence" value="ECO:0007669"/>
    <property type="project" value="UniProtKB-KW"/>
</dbReference>
<dbReference type="Gene3D" id="3.90.1860.10">
    <property type="entry name" value="tRNA-splicing ligase RtcB"/>
    <property type="match status" value="1"/>
</dbReference>
<feature type="active site" description="GMP-histidine intermediate" evidence="12">
    <location>
        <position position="423"/>
    </location>
</feature>
<evidence type="ECO:0000256" key="4">
    <source>
        <dbReference type="ARBA" id="ARBA00022723"/>
    </source>
</evidence>
<dbReference type="EMBL" id="CP009502">
    <property type="protein sequence ID" value="AKB15578.1"/>
    <property type="molecule type" value="Genomic_DNA"/>
</dbReference>
<dbReference type="InterPro" id="IPR001233">
    <property type="entry name" value="RtcB"/>
</dbReference>
<gene>
    <name evidence="15" type="primary">rtcB</name>
    <name evidence="16" type="ORF">MSTHC_1260</name>
</gene>
<sequence length="500" mass="54469">MAEGEDIAIEELSTGHVTGDIRNMVRKLSENSWEIPIGHIPNMRVPGRLFVSENLLLGIEHGTIDQIANVATLPGIQKYSMAMPDAHLGYGFAIGGVAAFDTEEGIISPGGVGFDINCGVRLIRTKLQKEEVIPYIKTLTDELFKNIPAGVGSKSRFRASDKELDCAFLEGAKWAVEAGYGVEADTEHCEANGYMEGADPSYVSTKARNRGRPQLGTLGSGNHFLEVQYVDKIYDQEMASTFGLEEGQVTVMIHCGSRGAGHQICTDYLKELSQAVKNYKIEIPDKQLACAPAQSKEAQNYFKAMMCAANYAWANRQMITHWTRESFENVFGIDAEDLGMSLLYDVAHNVAKLEEHTVDGKKKEVYVHRKGATRAFPPGHPEVPTVYRDVGQPVLIPGSMGTPSFILCGSKEAMDISFGSACHGAGRVMSRAHAKKEFRGQNIKDNLEAQGITIRATHPSVLAEEAPGVYKSSSEVVNVVHELGIARKVARVLPLGVTKG</sequence>
<dbReference type="PROSITE" id="PS01288">
    <property type="entry name" value="UPF0027"/>
    <property type="match status" value="1"/>
</dbReference>
<evidence type="ECO:0000256" key="11">
    <source>
        <dbReference type="ARBA" id="ARBA00049514"/>
    </source>
</evidence>